<dbReference type="EMBL" id="WHJE01000003">
    <property type="protein sequence ID" value="KAE8765901.1"/>
    <property type="molecule type" value="Genomic_DNA"/>
</dbReference>
<accession>A0A7J5UUD3</accession>
<protein>
    <submittedName>
        <fullName evidence="1">Uncharacterized protein</fullName>
    </submittedName>
</protein>
<dbReference type="Proteomes" id="UP000451860">
    <property type="component" value="Unassembled WGS sequence"/>
</dbReference>
<reference evidence="1 2" key="1">
    <citation type="submission" date="2019-10" db="EMBL/GenBank/DDBJ databases">
        <title>Georgenia wutianyii sp. nov. and Georgenia yuyongxinii sp. nov. isolated from plateau pika (Ochotona curzoniae) in the Qinghai-Tibet plateau of China.</title>
        <authorList>
            <person name="Tian Z."/>
        </authorList>
    </citation>
    <scope>NUCLEOTIDE SEQUENCE [LARGE SCALE GENOMIC DNA]</scope>
    <source>
        <strain evidence="1 2">DSM 21501</strain>
    </source>
</reference>
<dbReference type="AlphaFoldDB" id="A0A7J5UUD3"/>
<comment type="caution">
    <text evidence="1">The sequence shown here is derived from an EMBL/GenBank/DDBJ whole genome shotgun (WGS) entry which is preliminary data.</text>
</comment>
<evidence type="ECO:0000313" key="1">
    <source>
        <dbReference type="EMBL" id="KAE8765901.1"/>
    </source>
</evidence>
<name>A0A7J5UUD3_9MICO</name>
<sequence>MRPHLINRVGGLPKKLASAEATALLSWVATLPEPQDLNEAADLLLKAKVGFAQTSHPLRVYLDEASLALAPDAWSRLIAGMLDHTAFLQSHTGWSVRRIAQKLAEIDGDQEAITKIQQALYNLGHGER</sequence>
<dbReference type="OrthoDB" id="5509947at2"/>
<evidence type="ECO:0000313" key="2">
    <source>
        <dbReference type="Proteomes" id="UP000451860"/>
    </source>
</evidence>
<gene>
    <name evidence="1" type="ORF">GB883_01360</name>
</gene>
<keyword evidence="2" id="KW-1185">Reference proteome</keyword>
<proteinExistence type="predicted"/>
<organism evidence="1 2">
    <name type="scientific">Georgenia thermotolerans</name>
    <dbReference type="NCBI Taxonomy" id="527326"/>
    <lineage>
        <taxon>Bacteria</taxon>
        <taxon>Bacillati</taxon>
        <taxon>Actinomycetota</taxon>
        <taxon>Actinomycetes</taxon>
        <taxon>Micrococcales</taxon>
        <taxon>Bogoriellaceae</taxon>
        <taxon>Georgenia</taxon>
    </lineage>
</organism>